<accession>A0A318SA74</accession>
<dbReference type="EMBL" id="QJSX01000002">
    <property type="protein sequence ID" value="PYE55779.1"/>
    <property type="molecule type" value="Genomic_DNA"/>
</dbReference>
<sequence length="462" mass="49750">MHTEVMRTVVLTVALAALAASSLAAQDDGPTAGVSCSVASSLDYDTYSLLLIARAGGWGVGWSEAAEDDASATWADCRASALDARLKNSPNLRARLHKIRDALRTLRSYDGELGAYYEGGGSLYGHAVPRSYVDIEELLGSAAYLASNKLGGELVANGAAVTARYERNLAARLKAWRTYKPDPDLGEFAAKPSSVREAAGGYEKTTRALVTLLGNRPDNVTLLIRDFANTMMFFDEQGRADAAAGSSAGTSARTSGKRASLPCDVAVNVARDAFITLEQLHSPSWTDADTRAALAEWATCQRQAVAKSLSGNPSLLARMNRLRTLLMTFRAHETRLSRLAKERGPEYATSAWKNNRIETLVMGTASLARTTFGGQSFQNAGARMAALRGDFQARLAGLRAMKFTDEMKKRGVTAAQWNAAIDAWAKSYADVVALVGTRPDNATLTVHQYLDESVDADSIEWY</sequence>
<feature type="signal peptide" evidence="1">
    <location>
        <begin position="1"/>
        <end position="25"/>
    </location>
</feature>
<evidence type="ECO:0000256" key="1">
    <source>
        <dbReference type="SAM" id="SignalP"/>
    </source>
</evidence>
<evidence type="ECO:0000313" key="2">
    <source>
        <dbReference type="EMBL" id="PYE55779.1"/>
    </source>
</evidence>
<gene>
    <name evidence="2" type="ORF">DES52_102143</name>
</gene>
<comment type="caution">
    <text evidence="2">The sequence shown here is derived from an EMBL/GenBank/DDBJ whole genome shotgun (WGS) entry which is preliminary data.</text>
</comment>
<evidence type="ECO:0000313" key="3">
    <source>
        <dbReference type="Proteomes" id="UP000248326"/>
    </source>
</evidence>
<keyword evidence="3" id="KW-1185">Reference proteome</keyword>
<name>A0A318SA74_9DEIO</name>
<keyword evidence="1" id="KW-0732">Signal</keyword>
<feature type="chain" id="PRO_5016374243" evidence="1">
    <location>
        <begin position="26"/>
        <end position="462"/>
    </location>
</feature>
<dbReference type="Proteomes" id="UP000248326">
    <property type="component" value="Unassembled WGS sequence"/>
</dbReference>
<proteinExistence type="predicted"/>
<protein>
    <submittedName>
        <fullName evidence="2">Uncharacterized protein</fullName>
    </submittedName>
</protein>
<dbReference type="AlphaFoldDB" id="A0A318SA74"/>
<organism evidence="2 3">
    <name type="scientific">Deinococcus yavapaiensis KR-236</name>
    <dbReference type="NCBI Taxonomy" id="694435"/>
    <lineage>
        <taxon>Bacteria</taxon>
        <taxon>Thermotogati</taxon>
        <taxon>Deinococcota</taxon>
        <taxon>Deinococci</taxon>
        <taxon>Deinococcales</taxon>
        <taxon>Deinococcaceae</taxon>
        <taxon>Deinococcus</taxon>
    </lineage>
</organism>
<reference evidence="2 3" key="1">
    <citation type="submission" date="2018-06" db="EMBL/GenBank/DDBJ databases">
        <title>Genomic Encyclopedia of Type Strains, Phase IV (KMG-IV): sequencing the most valuable type-strain genomes for metagenomic binning, comparative biology and taxonomic classification.</title>
        <authorList>
            <person name="Goeker M."/>
        </authorList>
    </citation>
    <scope>NUCLEOTIDE SEQUENCE [LARGE SCALE GENOMIC DNA]</scope>
    <source>
        <strain evidence="2 3">DSM 18048</strain>
    </source>
</reference>